<name>A0A381S3B1_9ZZZZ</name>
<sequence length="63" mass="7393">MDLNEVTKKFKTTCGNCKTKFTIKYDEEETDMKPMSCPFCSYEFDDEEEDGIIEGDEDETSWD</sequence>
<evidence type="ECO:0000313" key="1">
    <source>
        <dbReference type="EMBL" id="SUZ98585.1"/>
    </source>
</evidence>
<accession>A0A381S3B1</accession>
<protein>
    <submittedName>
        <fullName evidence="1">Uncharacterized protein</fullName>
    </submittedName>
</protein>
<proteinExistence type="predicted"/>
<reference evidence="1" key="1">
    <citation type="submission" date="2018-05" db="EMBL/GenBank/DDBJ databases">
        <authorList>
            <person name="Lanie J.A."/>
            <person name="Ng W.-L."/>
            <person name="Kazmierczak K.M."/>
            <person name="Andrzejewski T.M."/>
            <person name="Davidsen T.M."/>
            <person name="Wayne K.J."/>
            <person name="Tettelin H."/>
            <person name="Glass J.I."/>
            <person name="Rusch D."/>
            <person name="Podicherti R."/>
            <person name="Tsui H.-C.T."/>
            <person name="Winkler M.E."/>
        </authorList>
    </citation>
    <scope>NUCLEOTIDE SEQUENCE</scope>
</reference>
<dbReference type="AlphaFoldDB" id="A0A381S3B1"/>
<organism evidence="1">
    <name type="scientific">marine metagenome</name>
    <dbReference type="NCBI Taxonomy" id="408172"/>
    <lineage>
        <taxon>unclassified sequences</taxon>
        <taxon>metagenomes</taxon>
        <taxon>ecological metagenomes</taxon>
    </lineage>
</organism>
<dbReference type="EMBL" id="UINC01002618">
    <property type="protein sequence ID" value="SUZ98585.1"/>
    <property type="molecule type" value="Genomic_DNA"/>
</dbReference>
<gene>
    <name evidence="1" type="ORF">METZ01_LOCUS51439</name>
</gene>